<dbReference type="Gene3D" id="4.10.400.10">
    <property type="entry name" value="Low-density Lipoprotein Receptor"/>
    <property type="match status" value="1"/>
</dbReference>
<dbReference type="InterPro" id="IPR036607">
    <property type="entry name" value="PRKCSH"/>
</dbReference>
<evidence type="ECO:0000313" key="9">
    <source>
        <dbReference type="EMBL" id="KAG0256346.1"/>
    </source>
</evidence>
<evidence type="ECO:0000256" key="6">
    <source>
        <dbReference type="SAM" id="MobiDB-lite"/>
    </source>
</evidence>
<evidence type="ECO:0000256" key="1">
    <source>
        <dbReference type="ARBA" id="ARBA00022387"/>
    </source>
</evidence>
<evidence type="ECO:0000259" key="8">
    <source>
        <dbReference type="PROSITE" id="PS51914"/>
    </source>
</evidence>
<keyword evidence="3" id="KW-0256">Endoplasmic reticulum</keyword>
<gene>
    <name evidence="9" type="ORF">BG011_004615</name>
</gene>
<dbReference type="InterPro" id="IPR028146">
    <property type="entry name" value="PRKCSH_N"/>
</dbReference>
<name>A0A9P6Q031_9FUNG</name>
<dbReference type="InterPro" id="IPR039794">
    <property type="entry name" value="Gtb1-like"/>
</dbReference>
<dbReference type="InterPro" id="IPR044865">
    <property type="entry name" value="MRH_dom"/>
</dbReference>
<feature type="compositionally biased region" description="Basic and acidic residues" evidence="6">
    <location>
        <begin position="513"/>
        <end position="526"/>
    </location>
</feature>
<sequence>MKTYPACLPLLATLALSIAVAKAQTNDRNSLRGVSPSNAKLYVPNASNHWTCLNGSKTIPFSAINDDYCDCADGSDEPGHIATDIKSSRVNDGVCDPECCDGSDEFDGRIHCPNVCDEVGVEARKEQERVRRIQEEGSRLRKGYIQHGKTTKLKLQQELEILKAKTDQVKAAAVDAKENLDKITEEYEAFLESSKKDREAEREAQLQPFIQEQIKRLNRAKETKGHLHRTLQDLRENHNKNYHDMAVKEMVSEYDDYVTSLGDSHTVFELLTPTDGSHQSEPGNSADTLLDRLIEDTAIIQREITSLHDILMGLRHEYNTEYNDEAVLEAVKVAVEFDSQWNTERQEFNDELPLDVPEADADKVPESGAIKNESDMAQAEFDRATDEEVKVQNTIKDIERKLNIDFSLDETFAELLDQCFDFKDADKFSNWEGDNYSVQKYTGGSKCWNGPERSVRLEMTCGAKNEILSVTEPEKCEYHFKMQTPAVCPVLPDSESGNDGNGAGNVPQSVAYSEERKDEVKRHDEL</sequence>
<evidence type="ECO:0000256" key="5">
    <source>
        <dbReference type="SAM" id="Coils"/>
    </source>
</evidence>
<protein>
    <recommendedName>
        <fullName evidence="1">Glucosidase 2 subunit beta</fullName>
    </recommendedName>
</protein>
<keyword evidence="5" id="KW-0175">Coiled coil</keyword>
<dbReference type="GO" id="GO:0006491">
    <property type="term" value="P:N-glycan processing"/>
    <property type="evidence" value="ECO:0007669"/>
    <property type="project" value="TreeGrafter"/>
</dbReference>
<feature type="signal peptide" evidence="7">
    <location>
        <begin position="1"/>
        <end position="23"/>
    </location>
</feature>
<dbReference type="Proteomes" id="UP000726737">
    <property type="component" value="Unassembled WGS sequence"/>
</dbReference>
<dbReference type="SUPFAM" id="SSF50911">
    <property type="entry name" value="Mannose 6-phosphate receptor domain"/>
    <property type="match status" value="1"/>
</dbReference>
<dbReference type="InterPro" id="IPR036055">
    <property type="entry name" value="LDL_receptor-like_sf"/>
</dbReference>
<dbReference type="Pfam" id="PF13015">
    <property type="entry name" value="PRKCSH_1"/>
    <property type="match status" value="1"/>
</dbReference>
<keyword evidence="2 7" id="KW-0732">Signal</keyword>
<feature type="region of interest" description="Disordered" evidence="6">
    <location>
        <begin position="491"/>
        <end position="526"/>
    </location>
</feature>
<evidence type="ECO:0000256" key="2">
    <source>
        <dbReference type="ARBA" id="ARBA00022729"/>
    </source>
</evidence>
<dbReference type="EMBL" id="JAAAJA010000304">
    <property type="protein sequence ID" value="KAG0256346.1"/>
    <property type="molecule type" value="Genomic_DNA"/>
</dbReference>
<feature type="chain" id="PRO_5040244767" description="Glucosidase 2 subunit beta" evidence="7">
    <location>
        <begin position="24"/>
        <end position="526"/>
    </location>
</feature>
<comment type="caution">
    <text evidence="9">The sequence shown here is derived from an EMBL/GenBank/DDBJ whole genome shotgun (WGS) entry which is preliminary data.</text>
</comment>
<dbReference type="Pfam" id="PF12999">
    <property type="entry name" value="PRKCSH-like"/>
    <property type="match status" value="1"/>
</dbReference>
<dbReference type="PANTHER" id="PTHR12630:SF1">
    <property type="entry name" value="GLUCOSIDASE 2 SUBUNIT BETA"/>
    <property type="match status" value="1"/>
</dbReference>
<dbReference type="AlphaFoldDB" id="A0A9P6Q031"/>
<organism evidence="9 10">
    <name type="scientific">Mortierella polycephala</name>
    <dbReference type="NCBI Taxonomy" id="41804"/>
    <lineage>
        <taxon>Eukaryota</taxon>
        <taxon>Fungi</taxon>
        <taxon>Fungi incertae sedis</taxon>
        <taxon>Mucoromycota</taxon>
        <taxon>Mortierellomycotina</taxon>
        <taxon>Mortierellomycetes</taxon>
        <taxon>Mortierellales</taxon>
        <taxon>Mortierellaceae</taxon>
        <taxon>Mortierella</taxon>
    </lineage>
</organism>
<keyword evidence="10" id="KW-1185">Reference proteome</keyword>
<dbReference type="SUPFAM" id="SSF57424">
    <property type="entry name" value="LDL receptor-like module"/>
    <property type="match status" value="1"/>
</dbReference>
<keyword evidence="4" id="KW-1015">Disulfide bond</keyword>
<dbReference type="PANTHER" id="PTHR12630">
    <property type="entry name" value="N-LINKED OLIGOSACCHARIDE PROCESSING"/>
    <property type="match status" value="1"/>
</dbReference>
<evidence type="ECO:0000256" key="4">
    <source>
        <dbReference type="ARBA" id="ARBA00023157"/>
    </source>
</evidence>
<dbReference type="InterPro" id="IPR009011">
    <property type="entry name" value="Man6P_isomerase_rcpt-bd_dom_sf"/>
</dbReference>
<dbReference type="GO" id="GO:0017177">
    <property type="term" value="C:glucosidase II complex"/>
    <property type="evidence" value="ECO:0007669"/>
    <property type="project" value="TreeGrafter"/>
</dbReference>
<accession>A0A9P6Q031</accession>
<dbReference type="PROSITE" id="PS51914">
    <property type="entry name" value="MRH"/>
    <property type="match status" value="1"/>
</dbReference>
<proteinExistence type="predicted"/>
<evidence type="ECO:0000256" key="7">
    <source>
        <dbReference type="SAM" id="SignalP"/>
    </source>
</evidence>
<dbReference type="OrthoDB" id="28322at2759"/>
<evidence type="ECO:0000313" key="10">
    <source>
        <dbReference type="Proteomes" id="UP000726737"/>
    </source>
</evidence>
<feature type="domain" description="MRH" evidence="8">
    <location>
        <begin position="385"/>
        <end position="490"/>
    </location>
</feature>
<reference evidence="9" key="1">
    <citation type="journal article" date="2020" name="Fungal Divers.">
        <title>Resolving the Mortierellaceae phylogeny through synthesis of multi-gene phylogenetics and phylogenomics.</title>
        <authorList>
            <person name="Vandepol N."/>
            <person name="Liber J."/>
            <person name="Desiro A."/>
            <person name="Na H."/>
            <person name="Kennedy M."/>
            <person name="Barry K."/>
            <person name="Grigoriev I.V."/>
            <person name="Miller A.N."/>
            <person name="O'Donnell K."/>
            <person name="Stajich J.E."/>
            <person name="Bonito G."/>
        </authorList>
    </citation>
    <scope>NUCLEOTIDE SEQUENCE</scope>
    <source>
        <strain evidence="9">KOD948</strain>
    </source>
</reference>
<evidence type="ECO:0000256" key="3">
    <source>
        <dbReference type="ARBA" id="ARBA00022824"/>
    </source>
</evidence>
<dbReference type="Gene3D" id="2.70.130.10">
    <property type="entry name" value="Mannose-6-phosphate receptor binding domain"/>
    <property type="match status" value="1"/>
</dbReference>
<feature type="coiled-coil region" evidence="5">
    <location>
        <begin position="116"/>
        <end position="193"/>
    </location>
</feature>